<feature type="compositionally biased region" description="Polar residues" evidence="1">
    <location>
        <begin position="253"/>
        <end position="266"/>
    </location>
</feature>
<sequence length="393" mass="44771">MKKFEQHFKKQRNDNDIQVKKYKKDLDVIGIRYDHKFAHVEVPNYANGGFECFKWDWMTSTTGSHQEIVQIFKKIVRILKEAKNNTAQYENLVSNLDASTKNALDVNIKKHNITVPTPDTDKVISEILSGMQAWLDTKSHIPLELKQKFLALGSNNLEEFIESAFNKFNNKWIVKEFIDNAFVPPREESNKYLAGSGCDSVEQLWVKIGHLRISDDSNKATTSQASLDRISDDSNKATTSQASSDRISDDSNKATTSQASSESINSIEFKGNTPDEDSDDDIEVISPLLASKVTLNNGKKIDVKKIIDAIYNPLDLDFYLRQLTSEINQFVKKAVALKLAYDFYYDYKELNEVRSISEALGIKEEFNTYSNFSLEELKDEELNITGGDYSYLE</sequence>
<keyword evidence="3" id="KW-1185">Reference proteome</keyword>
<dbReference type="EMBL" id="CP000847">
    <property type="protein sequence ID" value="ABV74888.1"/>
    <property type="molecule type" value="Genomic_DNA"/>
</dbReference>
<evidence type="ECO:0000256" key="1">
    <source>
        <dbReference type="SAM" id="MobiDB-lite"/>
    </source>
</evidence>
<feature type="compositionally biased region" description="Polar residues" evidence="1">
    <location>
        <begin position="236"/>
        <end position="245"/>
    </location>
</feature>
<name>A8GNB3_RICAH</name>
<dbReference type="KEGG" id="rak:A1C_02990"/>
<dbReference type="STRING" id="293614.A1C_02990"/>
<dbReference type="RefSeq" id="WP_012149521.1">
    <property type="nucleotide sequence ID" value="NC_009881.1"/>
</dbReference>
<evidence type="ECO:0000313" key="3">
    <source>
        <dbReference type="Proteomes" id="UP000006830"/>
    </source>
</evidence>
<proteinExistence type="predicted"/>
<reference evidence="2" key="1">
    <citation type="submission" date="2007-09" db="EMBL/GenBank/DDBJ databases">
        <title>Complete Genome Sequence of Rickettsia akari.</title>
        <authorList>
            <person name="Madan A."/>
            <person name="Fahey J."/>
            <person name="Helton E."/>
            <person name="Ketteman M."/>
            <person name="Madan A."/>
            <person name="Rodrigues S."/>
            <person name="Sanchez A."/>
            <person name="Whiting M."/>
            <person name="Dasch G."/>
            <person name="Eremeeva M."/>
        </authorList>
    </citation>
    <scope>NUCLEOTIDE SEQUENCE</scope>
    <source>
        <strain evidence="2">Hartford</strain>
    </source>
</reference>
<protein>
    <submittedName>
        <fullName evidence="2">Uncharacterized protein</fullName>
    </submittedName>
</protein>
<gene>
    <name evidence="2" type="ordered locus">A1C_02990</name>
</gene>
<dbReference type="Proteomes" id="UP000006830">
    <property type="component" value="Chromosome"/>
</dbReference>
<feature type="region of interest" description="Disordered" evidence="1">
    <location>
        <begin position="222"/>
        <end position="279"/>
    </location>
</feature>
<dbReference type="HOGENOM" id="CLU_701846_0_0_5"/>
<dbReference type="AlphaFoldDB" id="A8GNB3"/>
<evidence type="ECO:0000313" key="2">
    <source>
        <dbReference type="EMBL" id="ABV74888.1"/>
    </source>
</evidence>
<accession>A8GNB3</accession>
<organism evidence="2 3">
    <name type="scientific">Rickettsia akari (strain Hartford)</name>
    <dbReference type="NCBI Taxonomy" id="293614"/>
    <lineage>
        <taxon>Bacteria</taxon>
        <taxon>Pseudomonadati</taxon>
        <taxon>Pseudomonadota</taxon>
        <taxon>Alphaproteobacteria</taxon>
        <taxon>Rickettsiales</taxon>
        <taxon>Rickettsiaceae</taxon>
        <taxon>Rickettsieae</taxon>
        <taxon>Rickettsia</taxon>
        <taxon>spotted fever group</taxon>
    </lineage>
</organism>